<evidence type="ECO:0008006" key="3">
    <source>
        <dbReference type="Google" id="ProtNLM"/>
    </source>
</evidence>
<dbReference type="InterPro" id="IPR014913">
    <property type="entry name" value="YppE-like"/>
</dbReference>
<keyword evidence="2" id="KW-1185">Reference proteome</keyword>
<sequence>MNLNKLLDETQQLRLLNQKTEEHFHEYKGDDAMPSFESVIKPFADDVSTVLNEWYPKVTSFINQYETRYLYVEQIDQMEEHLEVISVKAFVPDTKEKQFMEQVKSIEYTLSVVYEELNRYVEN</sequence>
<dbReference type="STRING" id="632773.BBEV_1483"/>
<protein>
    <recommendedName>
        <fullName evidence="3">DUF1798 family protein</fullName>
    </recommendedName>
</protein>
<dbReference type="RefSeq" id="WP_069364886.1">
    <property type="nucleotide sequence ID" value="NZ_CP012502.1"/>
</dbReference>
<dbReference type="KEGG" id="bbev:BBEV_1483"/>
<reference evidence="1 2" key="1">
    <citation type="submission" date="2015-08" db="EMBL/GenBank/DDBJ databases">
        <title>The complete genome sequence of Bacillus beveridgei MLTeJB.</title>
        <authorList>
            <person name="Hanson T.E."/>
            <person name="Mesa C."/>
            <person name="Basesman S.M."/>
            <person name="Oremland R.S."/>
        </authorList>
    </citation>
    <scope>NUCLEOTIDE SEQUENCE [LARGE SCALE GENOMIC DNA]</scope>
    <source>
        <strain evidence="1 2">MLTeJB</strain>
    </source>
</reference>
<dbReference type="EMBL" id="CP012502">
    <property type="protein sequence ID" value="AOM82846.1"/>
    <property type="molecule type" value="Genomic_DNA"/>
</dbReference>
<name>A0A1D7QUZ9_9BACI</name>
<dbReference type="Pfam" id="PF08807">
    <property type="entry name" value="DUF1798"/>
    <property type="match status" value="1"/>
</dbReference>
<dbReference type="Proteomes" id="UP000094463">
    <property type="component" value="Chromosome"/>
</dbReference>
<evidence type="ECO:0000313" key="2">
    <source>
        <dbReference type="Proteomes" id="UP000094463"/>
    </source>
</evidence>
<gene>
    <name evidence="1" type="ORF">BBEV_1483</name>
</gene>
<organism evidence="1 2">
    <name type="scientific">Salisediminibacterium beveridgei</name>
    <dbReference type="NCBI Taxonomy" id="632773"/>
    <lineage>
        <taxon>Bacteria</taxon>
        <taxon>Bacillati</taxon>
        <taxon>Bacillota</taxon>
        <taxon>Bacilli</taxon>
        <taxon>Bacillales</taxon>
        <taxon>Bacillaceae</taxon>
        <taxon>Salisediminibacterium</taxon>
    </lineage>
</organism>
<dbReference type="Gene3D" id="1.20.120.440">
    <property type="entry name" value="YppE-like"/>
    <property type="match status" value="1"/>
</dbReference>
<evidence type="ECO:0000313" key="1">
    <source>
        <dbReference type="EMBL" id="AOM82846.1"/>
    </source>
</evidence>
<dbReference type="AlphaFoldDB" id="A0A1D7QUZ9"/>
<dbReference type="SUPFAM" id="SSF140415">
    <property type="entry name" value="YppE-like"/>
    <property type="match status" value="1"/>
</dbReference>
<proteinExistence type="predicted"/>
<dbReference type="InterPro" id="IPR023351">
    <property type="entry name" value="YppE-like_sf"/>
</dbReference>
<accession>A0A1D7QUZ9</accession>